<dbReference type="AlphaFoldDB" id="A0A7R9VTQ0"/>
<organism evidence="7">
    <name type="scientific">Chlamydomonas euryale</name>
    <dbReference type="NCBI Taxonomy" id="1486919"/>
    <lineage>
        <taxon>Eukaryota</taxon>
        <taxon>Viridiplantae</taxon>
        <taxon>Chlorophyta</taxon>
        <taxon>core chlorophytes</taxon>
        <taxon>Chlorophyceae</taxon>
        <taxon>CS clade</taxon>
        <taxon>Chlamydomonadales</taxon>
        <taxon>Chlamydomonadaceae</taxon>
        <taxon>Chlamydomonas</taxon>
    </lineage>
</organism>
<evidence type="ECO:0000256" key="3">
    <source>
        <dbReference type="ARBA" id="ARBA00022692"/>
    </source>
</evidence>
<comment type="similarity">
    <text evidence="2">Belongs to the nucleotide-sugar transporter family. CMP-Sialate:CMP antiporter (TC 2.A.7.12) subfamily.</text>
</comment>
<evidence type="ECO:0000256" key="1">
    <source>
        <dbReference type="ARBA" id="ARBA00004141"/>
    </source>
</evidence>
<protein>
    <recommendedName>
        <fullName evidence="8">EamA domain-containing protein</fullName>
    </recommendedName>
</protein>
<dbReference type="SUPFAM" id="SSF103481">
    <property type="entry name" value="Multidrug resistance efflux transporter EmrE"/>
    <property type="match status" value="1"/>
</dbReference>
<keyword evidence="4 6" id="KW-1133">Transmembrane helix</keyword>
<feature type="transmembrane region" description="Helical" evidence="6">
    <location>
        <begin position="49"/>
        <end position="66"/>
    </location>
</feature>
<evidence type="ECO:0000256" key="2">
    <source>
        <dbReference type="ARBA" id="ARBA00006447"/>
    </source>
</evidence>
<evidence type="ECO:0000256" key="6">
    <source>
        <dbReference type="SAM" id="Phobius"/>
    </source>
</evidence>
<gene>
    <name evidence="7" type="ORF">CEUR00632_LOCUS17611</name>
</gene>
<dbReference type="Pfam" id="PF04142">
    <property type="entry name" value="Nuc_sug_transp"/>
    <property type="match status" value="1"/>
</dbReference>
<feature type="transmembrane region" description="Helical" evidence="6">
    <location>
        <begin position="104"/>
        <end position="127"/>
    </location>
</feature>
<dbReference type="InterPro" id="IPR037185">
    <property type="entry name" value="EmrE-like"/>
</dbReference>
<dbReference type="GO" id="GO:0000139">
    <property type="term" value="C:Golgi membrane"/>
    <property type="evidence" value="ECO:0007669"/>
    <property type="project" value="InterPro"/>
</dbReference>
<feature type="transmembrane region" description="Helical" evidence="6">
    <location>
        <begin position="315"/>
        <end position="333"/>
    </location>
</feature>
<proteinExistence type="inferred from homology"/>
<feature type="transmembrane region" description="Helical" evidence="6">
    <location>
        <begin position="158"/>
        <end position="179"/>
    </location>
</feature>
<feature type="transmembrane region" description="Helical" evidence="6">
    <location>
        <begin position="235"/>
        <end position="253"/>
    </location>
</feature>
<feature type="transmembrane region" description="Helical" evidence="6">
    <location>
        <begin position="273"/>
        <end position="294"/>
    </location>
</feature>
<feature type="transmembrane region" description="Helical" evidence="6">
    <location>
        <begin position="339"/>
        <end position="357"/>
    </location>
</feature>
<feature type="transmembrane region" description="Helical" evidence="6">
    <location>
        <begin position="133"/>
        <end position="151"/>
    </location>
</feature>
<dbReference type="GO" id="GO:0015165">
    <property type="term" value="F:pyrimidine nucleotide-sugar transmembrane transporter activity"/>
    <property type="evidence" value="ECO:0007669"/>
    <property type="project" value="InterPro"/>
</dbReference>
<dbReference type="EMBL" id="HBEC01037859">
    <property type="protein sequence ID" value="CAD8304506.1"/>
    <property type="molecule type" value="Transcribed_RNA"/>
</dbReference>
<keyword evidence="3 6" id="KW-0812">Transmembrane</keyword>
<evidence type="ECO:0000313" key="7">
    <source>
        <dbReference type="EMBL" id="CAD8304506.1"/>
    </source>
</evidence>
<keyword evidence="5 6" id="KW-0472">Membrane</keyword>
<dbReference type="InterPro" id="IPR007271">
    <property type="entry name" value="Nuc_sug_transpt"/>
</dbReference>
<dbReference type="PANTHER" id="PTHR13146">
    <property type="match status" value="1"/>
</dbReference>
<feature type="transmembrane region" description="Helical" evidence="6">
    <location>
        <begin position="194"/>
        <end position="214"/>
    </location>
</feature>
<sequence>MASSFGKGGAVGGLILFGTTTSLFAKIVYELKSVGSDGTEKYFHKPWAMTTLMFVGMTFCLPLAYLQNAMKKKSGDDIEEPLLQDSPLPAGEVKEPRNELRETLFLSVPAIFDLIATILMNIGLLWVTASVYQMMRGAEMLFAAFFAITFLNRSLNKYHLMGLSCCVVGIALVGSASLLSGEGSATVVVSQEQMLAGMALIIISQAVQAAQLTFEDFFMADMNVAPMKIVGYEGLYGSAICLMIMAPLCYFVTGNEGEGIHEDMIDTLTMVKNNGVLMAILLIDMVALLMYNISGMMVTFQIGAVFRTVLETMRTLFVWLVDLALFYGGAGLGESWTPYSFVQAAGFIVLVCGTIVYNKGDEEEYNKEVKEAMAVMATEAPQEGSTAPSIQGTGQQPTPGVPIGAVAAPTAPITMAGSFRAMQTINAVGSYHRVGSLPHGSMPASSVAGSVRRGHIVTHGAGTDSDEE</sequence>
<evidence type="ECO:0008006" key="8">
    <source>
        <dbReference type="Google" id="ProtNLM"/>
    </source>
</evidence>
<evidence type="ECO:0000256" key="5">
    <source>
        <dbReference type="ARBA" id="ARBA00023136"/>
    </source>
</evidence>
<reference evidence="7" key="1">
    <citation type="submission" date="2021-01" db="EMBL/GenBank/DDBJ databases">
        <authorList>
            <person name="Corre E."/>
            <person name="Pelletier E."/>
            <person name="Niang G."/>
            <person name="Scheremetjew M."/>
            <person name="Finn R."/>
            <person name="Kale V."/>
            <person name="Holt S."/>
            <person name="Cochrane G."/>
            <person name="Meng A."/>
            <person name="Brown T."/>
            <person name="Cohen L."/>
        </authorList>
    </citation>
    <scope>NUCLEOTIDE SEQUENCE</scope>
    <source>
        <strain evidence="7">CCMP219</strain>
    </source>
</reference>
<dbReference type="PANTHER" id="PTHR13146:SF3">
    <property type="entry name" value="EAMA DOMAIN-CONTAINING PROTEIN"/>
    <property type="match status" value="1"/>
</dbReference>
<name>A0A7R9VTQ0_9CHLO</name>
<accession>A0A7R9VTQ0</accession>
<evidence type="ECO:0000256" key="4">
    <source>
        <dbReference type="ARBA" id="ARBA00022989"/>
    </source>
</evidence>
<comment type="subcellular location">
    <subcellularLocation>
        <location evidence="1">Membrane</location>
        <topology evidence="1">Multi-pass membrane protein</topology>
    </subcellularLocation>
</comment>